<gene>
    <name evidence="2" type="ORF">F503_08300</name>
</gene>
<name>S3BX10_OPHP1</name>
<dbReference type="Proteomes" id="UP000016923">
    <property type="component" value="Unassembled WGS sequence"/>
</dbReference>
<sequence length="174" mass="18420">MFYFLKRHELASAMLQCDILCLRYIRLAVYLSLGRPNGQATGSGGAVTLLALPLVNVAEAANIAWAVTGTFPRQTKQMPTAPSLLRDQGQATVTLVPAMRSAGRTAGSTGHRNERRHEASRTPVLLIDGACRGLASRLSTRVNVRRNLGTEAAIAASGTGVKTGANRLVTLVPG</sequence>
<feature type="compositionally biased region" description="Basic and acidic residues" evidence="1">
    <location>
        <begin position="111"/>
        <end position="120"/>
    </location>
</feature>
<evidence type="ECO:0000313" key="2">
    <source>
        <dbReference type="EMBL" id="EPE05769.1"/>
    </source>
</evidence>
<evidence type="ECO:0000256" key="1">
    <source>
        <dbReference type="SAM" id="MobiDB-lite"/>
    </source>
</evidence>
<accession>S3BX10</accession>
<reference evidence="2 3" key="1">
    <citation type="journal article" date="2013" name="BMC Genomics">
        <title>The genome and transcriptome of the pine saprophyte Ophiostoma piceae, and a comparison with the bark beetle-associated pine pathogen Grosmannia clavigera.</title>
        <authorList>
            <person name="Haridas S."/>
            <person name="Wang Y."/>
            <person name="Lim L."/>
            <person name="Massoumi Alamouti S."/>
            <person name="Jackman S."/>
            <person name="Docking R."/>
            <person name="Robertson G."/>
            <person name="Birol I."/>
            <person name="Bohlmann J."/>
            <person name="Breuil C."/>
        </authorList>
    </citation>
    <scope>NUCLEOTIDE SEQUENCE [LARGE SCALE GENOMIC DNA]</scope>
    <source>
        <strain evidence="2 3">UAMH 11346</strain>
    </source>
</reference>
<evidence type="ECO:0000313" key="3">
    <source>
        <dbReference type="Proteomes" id="UP000016923"/>
    </source>
</evidence>
<proteinExistence type="predicted"/>
<protein>
    <submittedName>
        <fullName evidence="2">Uncharacterized protein</fullName>
    </submittedName>
</protein>
<keyword evidence="3" id="KW-1185">Reference proteome</keyword>
<dbReference type="VEuPathDB" id="FungiDB:F503_08300"/>
<feature type="region of interest" description="Disordered" evidence="1">
    <location>
        <begin position="100"/>
        <end position="120"/>
    </location>
</feature>
<dbReference type="HOGENOM" id="CLU_1540519_0_0_1"/>
<dbReference type="AlphaFoldDB" id="S3BX10"/>
<dbReference type="EMBL" id="KE148155">
    <property type="protein sequence ID" value="EPE05769.1"/>
    <property type="molecule type" value="Genomic_DNA"/>
</dbReference>
<organism evidence="2 3">
    <name type="scientific">Ophiostoma piceae (strain UAMH 11346)</name>
    <name type="common">Sap stain fungus</name>
    <dbReference type="NCBI Taxonomy" id="1262450"/>
    <lineage>
        <taxon>Eukaryota</taxon>
        <taxon>Fungi</taxon>
        <taxon>Dikarya</taxon>
        <taxon>Ascomycota</taxon>
        <taxon>Pezizomycotina</taxon>
        <taxon>Sordariomycetes</taxon>
        <taxon>Sordariomycetidae</taxon>
        <taxon>Ophiostomatales</taxon>
        <taxon>Ophiostomataceae</taxon>
        <taxon>Ophiostoma</taxon>
    </lineage>
</organism>